<evidence type="ECO:0000313" key="2">
    <source>
        <dbReference type="Proteomes" id="UP000663874"/>
    </source>
</evidence>
<gene>
    <name evidence="1" type="ORF">FNK824_LOCUS11575</name>
</gene>
<reference evidence="1" key="1">
    <citation type="submission" date="2021-02" db="EMBL/GenBank/DDBJ databases">
        <authorList>
            <person name="Nowell W R."/>
        </authorList>
    </citation>
    <scope>NUCLEOTIDE SEQUENCE</scope>
</reference>
<evidence type="ECO:0000313" key="1">
    <source>
        <dbReference type="EMBL" id="CAF3739203.1"/>
    </source>
</evidence>
<comment type="caution">
    <text evidence="1">The sequence shown here is derived from an EMBL/GenBank/DDBJ whole genome shotgun (WGS) entry which is preliminary data.</text>
</comment>
<name>A0A818XH74_9BILA</name>
<dbReference type="Proteomes" id="UP000663874">
    <property type="component" value="Unassembled WGS sequence"/>
</dbReference>
<organism evidence="1 2">
    <name type="scientific">Rotaria sordida</name>
    <dbReference type="NCBI Taxonomy" id="392033"/>
    <lineage>
        <taxon>Eukaryota</taxon>
        <taxon>Metazoa</taxon>
        <taxon>Spiralia</taxon>
        <taxon>Gnathifera</taxon>
        <taxon>Rotifera</taxon>
        <taxon>Eurotatoria</taxon>
        <taxon>Bdelloidea</taxon>
        <taxon>Philodinida</taxon>
        <taxon>Philodinidae</taxon>
        <taxon>Rotaria</taxon>
    </lineage>
</organism>
<accession>A0A818XH74</accession>
<dbReference type="EMBL" id="CAJOBE010001384">
    <property type="protein sequence ID" value="CAF3739203.1"/>
    <property type="molecule type" value="Genomic_DNA"/>
</dbReference>
<sequence>MRKFDARQIGPKWQWAKIINTDFLGIFTIEDFQNSKNDVASAEDLSEISADLREPPKVNLCANSCNNFY</sequence>
<proteinExistence type="predicted"/>
<dbReference type="AlphaFoldDB" id="A0A818XH74"/>
<protein>
    <submittedName>
        <fullName evidence="1">Uncharacterized protein</fullName>
    </submittedName>
</protein>